<dbReference type="RefSeq" id="WP_090595781.1">
    <property type="nucleotide sequence ID" value="NZ_LT629688.1"/>
</dbReference>
<feature type="compositionally biased region" description="Polar residues" evidence="2">
    <location>
        <begin position="248"/>
        <end position="257"/>
    </location>
</feature>
<dbReference type="InterPro" id="IPR003870">
    <property type="entry name" value="DUF222"/>
</dbReference>
<dbReference type="CDD" id="cd00085">
    <property type="entry name" value="HNHc"/>
    <property type="match status" value="1"/>
</dbReference>
<feature type="region of interest" description="Disordered" evidence="2">
    <location>
        <begin position="248"/>
        <end position="354"/>
    </location>
</feature>
<keyword evidence="5" id="KW-1185">Reference proteome</keyword>
<protein>
    <submittedName>
        <fullName evidence="4">HNH endonuclease</fullName>
    </submittedName>
</protein>
<reference evidence="4 5" key="1">
    <citation type="submission" date="2016-10" db="EMBL/GenBank/DDBJ databases">
        <authorList>
            <person name="de Groot N.N."/>
        </authorList>
    </citation>
    <scope>NUCLEOTIDE SEQUENCE [LARGE SCALE GENOMIC DNA]</scope>
    <source>
        <strain evidence="4 5">MON 2.2</strain>
    </source>
</reference>
<sequence>MTKHRTDTAATLLADVRADRTSENAAAARILARAAEWADLHPPVEDDYTATATICGRPTGAPLAGEGTPEVDEGCIAELAAALRCSTDAGTTLIGQALELRHRLPRLWALVHAGKVAAWQARLVAGRTISLTREAATFVDDQVAAVTGKVGVTQLDRVITTAITRFMPEEAERQRVEAEEKRRFDIFHDQDGRRHGLAEVVGVLDLPDALDLDAAIGAGARKLAEAGIDKSLDVRRSMAAGELARSQPALNLTTSQPGLVDDATTPAASDPMAGGASTATESDVDAHPGSSANARSATNAASPAHARTERDAVSPASPQTGATAGSPVDSTDQPHHSTNAASITGRAPATPWPGRAPSQVTLYVHLSADALTGGSQRSGWVGNTGIPVTAGQIRDWCGRPDAKITVRPVIDLNTTATVDGYEVPDRLREHIALRDRTCVFPWCSRPAHPRSTRQRNDGTPTWSTDADHIEPYDTGGPTSTDNLAPLCRKHHRLKTHTRWRYRMLALGHYEWTSPHGLRFQRGPDGSTTDITPAGQAPLRHAPLGSAPPGHAPPRQDPDAAPWEALGRPPDRLGTRSRAALPSSV</sequence>
<keyword evidence="4" id="KW-0255">Endonuclease</keyword>
<dbReference type="SMART" id="SM00507">
    <property type="entry name" value="HNHc"/>
    <property type="match status" value="1"/>
</dbReference>
<evidence type="ECO:0000259" key="3">
    <source>
        <dbReference type="SMART" id="SM00507"/>
    </source>
</evidence>
<evidence type="ECO:0000256" key="2">
    <source>
        <dbReference type="SAM" id="MobiDB-lite"/>
    </source>
</evidence>
<dbReference type="Pfam" id="PF02720">
    <property type="entry name" value="DUF222"/>
    <property type="match status" value="1"/>
</dbReference>
<keyword evidence="4" id="KW-0378">Hydrolase</keyword>
<feature type="compositionally biased region" description="Low complexity" evidence="2">
    <location>
        <begin position="290"/>
        <end position="305"/>
    </location>
</feature>
<evidence type="ECO:0000256" key="1">
    <source>
        <dbReference type="ARBA" id="ARBA00023450"/>
    </source>
</evidence>
<accession>A0A1G7EB05</accession>
<dbReference type="Proteomes" id="UP000198546">
    <property type="component" value="Chromosome i"/>
</dbReference>
<dbReference type="AlphaFoldDB" id="A0A1G7EB05"/>
<gene>
    <name evidence="4" type="ORF">SAMN04489747_3889</name>
</gene>
<comment type="similarity">
    <text evidence="1">Belongs to the Rv1128c/1148c/1588c/1702c/1945/3466 family.</text>
</comment>
<keyword evidence="4" id="KW-0540">Nuclease</keyword>
<name>A0A1G7EB05_9ACTN</name>
<dbReference type="InterPro" id="IPR002711">
    <property type="entry name" value="HNH"/>
</dbReference>
<dbReference type="GO" id="GO:0008270">
    <property type="term" value="F:zinc ion binding"/>
    <property type="evidence" value="ECO:0007669"/>
    <property type="project" value="InterPro"/>
</dbReference>
<feature type="compositionally biased region" description="Polar residues" evidence="2">
    <location>
        <begin position="316"/>
        <end position="342"/>
    </location>
</feature>
<dbReference type="Gene3D" id="1.10.30.50">
    <property type="match status" value="1"/>
</dbReference>
<dbReference type="Pfam" id="PF01844">
    <property type="entry name" value="HNH"/>
    <property type="match status" value="1"/>
</dbReference>
<dbReference type="InterPro" id="IPR003615">
    <property type="entry name" value="HNH_nuc"/>
</dbReference>
<feature type="region of interest" description="Disordered" evidence="2">
    <location>
        <begin position="448"/>
        <end position="483"/>
    </location>
</feature>
<dbReference type="EMBL" id="LT629688">
    <property type="protein sequence ID" value="SDE60871.1"/>
    <property type="molecule type" value="Genomic_DNA"/>
</dbReference>
<evidence type="ECO:0000313" key="5">
    <source>
        <dbReference type="Proteomes" id="UP000198546"/>
    </source>
</evidence>
<dbReference type="GO" id="GO:0003676">
    <property type="term" value="F:nucleic acid binding"/>
    <property type="evidence" value="ECO:0007669"/>
    <property type="project" value="InterPro"/>
</dbReference>
<dbReference type="GO" id="GO:0004519">
    <property type="term" value="F:endonuclease activity"/>
    <property type="evidence" value="ECO:0007669"/>
    <property type="project" value="UniProtKB-KW"/>
</dbReference>
<feature type="domain" description="HNH nuclease" evidence="3">
    <location>
        <begin position="426"/>
        <end position="492"/>
    </location>
</feature>
<feature type="region of interest" description="Disordered" evidence="2">
    <location>
        <begin position="519"/>
        <end position="584"/>
    </location>
</feature>
<organism evidence="4 5">
    <name type="scientific">Auraticoccus monumenti</name>
    <dbReference type="NCBI Taxonomy" id="675864"/>
    <lineage>
        <taxon>Bacteria</taxon>
        <taxon>Bacillati</taxon>
        <taxon>Actinomycetota</taxon>
        <taxon>Actinomycetes</taxon>
        <taxon>Propionibacteriales</taxon>
        <taxon>Propionibacteriaceae</taxon>
        <taxon>Auraticoccus</taxon>
    </lineage>
</organism>
<evidence type="ECO:0000313" key="4">
    <source>
        <dbReference type="EMBL" id="SDE60871.1"/>
    </source>
</evidence>
<dbReference type="STRING" id="675864.SAMN04489747_3889"/>
<dbReference type="OrthoDB" id="3790359at2"/>
<proteinExistence type="inferred from homology"/>